<dbReference type="RefSeq" id="WP_377941849.1">
    <property type="nucleotide sequence ID" value="NZ_JBHUCX010000017.1"/>
</dbReference>
<dbReference type="Pfam" id="PF26325">
    <property type="entry name" value="YhjD"/>
    <property type="match status" value="1"/>
</dbReference>
<gene>
    <name evidence="1" type="ORF">ACFSB2_05200</name>
</gene>
<organism evidence="1 2">
    <name type="scientific">Alicyclobacillus fodiniaquatilis</name>
    <dbReference type="NCBI Taxonomy" id="1661150"/>
    <lineage>
        <taxon>Bacteria</taxon>
        <taxon>Bacillati</taxon>
        <taxon>Bacillota</taxon>
        <taxon>Bacilli</taxon>
        <taxon>Bacillales</taxon>
        <taxon>Alicyclobacillaceae</taxon>
        <taxon>Alicyclobacillus</taxon>
    </lineage>
</organism>
<dbReference type="InterPro" id="IPR058600">
    <property type="entry name" value="YhjD-like"/>
</dbReference>
<name>A0ABW4JGD6_9BACL</name>
<comment type="caution">
    <text evidence="1">The sequence shown here is derived from an EMBL/GenBank/DDBJ whole genome shotgun (WGS) entry which is preliminary data.</text>
</comment>
<protein>
    <submittedName>
        <fullName evidence="1">Uncharacterized protein</fullName>
    </submittedName>
</protein>
<evidence type="ECO:0000313" key="1">
    <source>
        <dbReference type="EMBL" id="MFD1674107.1"/>
    </source>
</evidence>
<reference evidence="2" key="1">
    <citation type="journal article" date="2019" name="Int. J. Syst. Evol. Microbiol.">
        <title>The Global Catalogue of Microorganisms (GCM) 10K type strain sequencing project: providing services to taxonomists for standard genome sequencing and annotation.</title>
        <authorList>
            <consortium name="The Broad Institute Genomics Platform"/>
            <consortium name="The Broad Institute Genome Sequencing Center for Infectious Disease"/>
            <person name="Wu L."/>
            <person name="Ma J."/>
        </authorList>
    </citation>
    <scope>NUCLEOTIDE SEQUENCE [LARGE SCALE GENOMIC DNA]</scope>
    <source>
        <strain evidence="2">CGMCC 1.12286</strain>
    </source>
</reference>
<accession>A0ABW4JGD6</accession>
<keyword evidence="2" id="KW-1185">Reference proteome</keyword>
<evidence type="ECO:0000313" key="2">
    <source>
        <dbReference type="Proteomes" id="UP001597079"/>
    </source>
</evidence>
<proteinExistence type="predicted"/>
<dbReference type="EMBL" id="JBHUCX010000017">
    <property type="protein sequence ID" value="MFD1674107.1"/>
    <property type="molecule type" value="Genomic_DNA"/>
</dbReference>
<dbReference type="Proteomes" id="UP001597079">
    <property type="component" value="Unassembled WGS sequence"/>
</dbReference>
<sequence>MDRPTASLRRLLLLESIQKSITNEIALTKAQMREAGLRIIERKVNHHDVWIQYQYGQHHDEAIFMRKMLDAESKNRAKRTGMITP</sequence>